<feature type="signal peptide" evidence="4">
    <location>
        <begin position="1"/>
        <end position="25"/>
    </location>
</feature>
<dbReference type="GO" id="GO:0006817">
    <property type="term" value="P:phosphate ion transport"/>
    <property type="evidence" value="ECO:0007669"/>
    <property type="project" value="UniProtKB-UniRule"/>
</dbReference>
<feature type="chain" id="PRO_5027141670" description="Phosphate-binding protein" evidence="4">
    <location>
        <begin position="26"/>
        <end position="338"/>
    </location>
</feature>
<keyword evidence="2 4" id="KW-0813">Transport</keyword>
<organism evidence="6 7">
    <name type="scientific">Novipirellula aureliae</name>
    <dbReference type="NCBI Taxonomy" id="2527966"/>
    <lineage>
        <taxon>Bacteria</taxon>
        <taxon>Pseudomonadati</taxon>
        <taxon>Planctomycetota</taxon>
        <taxon>Planctomycetia</taxon>
        <taxon>Pirellulales</taxon>
        <taxon>Pirellulaceae</taxon>
        <taxon>Novipirellula</taxon>
    </lineage>
</organism>
<comment type="similarity">
    <text evidence="1 4">Belongs to the PstS family.</text>
</comment>
<keyword evidence="7" id="KW-1185">Reference proteome</keyword>
<evidence type="ECO:0000256" key="2">
    <source>
        <dbReference type="ARBA" id="ARBA00022448"/>
    </source>
</evidence>
<evidence type="ECO:0000313" key="6">
    <source>
        <dbReference type="EMBL" id="TWU45073.1"/>
    </source>
</evidence>
<reference evidence="6 7" key="1">
    <citation type="submission" date="2019-02" db="EMBL/GenBank/DDBJ databases">
        <title>Deep-cultivation of Planctomycetes and their phenomic and genomic characterization uncovers novel biology.</title>
        <authorList>
            <person name="Wiegand S."/>
            <person name="Jogler M."/>
            <person name="Boedeker C."/>
            <person name="Pinto D."/>
            <person name="Vollmers J."/>
            <person name="Rivas-Marin E."/>
            <person name="Kohn T."/>
            <person name="Peeters S.H."/>
            <person name="Heuer A."/>
            <person name="Rast P."/>
            <person name="Oberbeckmann S."/>
            <person name="Bunk B."/>
            <person name="Jeske O."/>
            <person name="Meyerdierks A."/>
            <person name="Storesund J.E."/>
            <person name="Kallscheuer N."/>
            <person name="Luecker S."/>
            <person name="Lage O.M."/>
            <person name="Pohl T."/>
            <person name="Merkel B.J."/>
            <person name="Hornburger P."/>
            <person name="Mueller R.-W."/>
            <person name="Bruemmer F."/>
            <person name="Labrenz M."/>
            <person name="Spormann A.M."/>
            <person name="Op Den Camp H."/>
            <person name="Overmann J."/>
            <person name="Amann R."/>
            <person name="Jetten M.S.M."/>
            <person name="Mascher T."/>
            <person name="Medema M.H."/>
            <person name="Devos D.P."/>
            <person name="Kaster A.-K."/>
            <person name="Ovreas L."/>
            <person name="Rohde M."/>
            <person name="Galperin M.Y."/>
            <person name="Jogler C."/>
        </authorList>
    </citation>
    <scope>NUCLEOTIDE SEQUENCE [LARGE SCALE GENOMIC DNA]</scope>
    <source>
        <strain evidence="6 7">Q31b</strain>
    </source>
</reference>
<feature type="domain" description="PBP" evidence="5">
    <location>
        <begin position="24"/>
        <end position="279"/>
    </location>
</feature>
<dbReference type="Gene3D" id="3.40.190.10">
    <property type="entry name" value="Periplasmic binding protein-like II"/>
    <property type="match status" value="2"/>
</dbReference>
<dbReference type="Pfam" id="PF12849">
    <property type="entry name" value="PBP_like_2"/>
    <property type="match status" value="1"/>
</dbReference>
<dbReference type="AlphaFoldDB" id="A0A5C6E5Y0"/>
<gene>
    <name evidence="6" type="primary">pstS</name>
    <name evidence="6" type="ORF">Q31b_02440</name>
</gene>
<protein>
    <recommendedName>
        <fullName evidence="4">Phosphate-binding protein</fullName>
    </recommendedName>
</protein>
<name>A0A5C6E5Y0_9BACT</name>
<evidence type="ECO:0000313" key="7">
    <source>
        <dbReference type="Proteomes" id="UP000315471"/>
    </source>
</evidence>
<dbReference type="InterPro" id="IPR024370">
    <property type="entry name" value="PBP_domain"/>
</dbReference>
<dbReference type="RefSeq" id="WP_146597852.1">
    <property type="nucleotide sequence ID" value="NZ_SJPY01000001.1"/>
</dbReference>
<dbReference type="NCBIfam" id="TIGR02136">
    <property type="entry name" value="ptsS_2"/>
    <property type="match status" value="1"/>
</dbReference>
<accession>A0A5C6E5Y0</accession>
<comment type="function">
    <text evidence="4">Involved in the system for phosphate transport across the cytoplasmic membrane.</text>
</comment>
<evidence type="ECO:0000256" key="1">
    <source>
        <dbReference type="ARBA" id="ARBA00008725"/>
    </source>
</evidence>
<sequence precursor="true">MRRRVFRNFVTAVVFGFLVPASSQAQNASLLGKVDIDGSSTVYPISEAAASGFTKDFPNVKVNVGVSGTGGGFKRFTIGQTDISDASRPIKSTEFEAARESGIEFFEIPVAYDGLTLVVHKDNDFVDHLSVDEIRKIFTAEGSAKTWSEVRDGWPQKPIKIFAPGTDSGTFDYFKEVVADKEGSLRSDMSTSEDDNVLVTGVSGSPNAIGFFGVAYYEENQDKLKSVPIINPETNEPVSPDATTIENGTYAPFSRPLFIYVNARSFKRPEVRRFVAYYLQMAPKLAAQTGYVALPKTVYAEAMKHCRGGNTGTHYLTEDLKKRSGAVTELYKTTSTVN</sequence>
<keyword evidence="4" id="KW-0592">Phosphate transport</keyword>
<dbReference type="PANTHER" id="PTHR30570">
    <property type="entry name" value="PERIPLASMIC PHOSPHATE BINDING COMPONENT OF PHOSPHATE ABC TRANSPORTER"/>
    <property type="match status" value="1"/>
</dbReference>
<dbReference type="InterPro" id="IPR050811">
    <property type="entry name" value="Phosphate_ABC_transporter"/>
</dbReference>
<comment type="caution">
    <text evidence="6">The sequence shown here is derived from an EMBL/GenBank/DDBJ whole genome shotgun (WGS) entry which is preliminary data.</text>
</comment>
<dbReference type="Proteomes" id="UP000315471">
    <property type="component" value="Unassembled WGS sequence"/>
</dbReference>
<dbReference type="EMBL" id="SJPY01000001">
    <property type="protein sequence ID" value="TWU45073.1"/>
    <property type="molecule type" value="Genomic_DNA"/>
</dbReference>
<dbReference type="PANTHER" id="PTHR30570:SF1">
    <property type="entry name" value="PHOSPHATE-BINDING PROTEIN PSTS"/>
    <property type="match status" value="1"/>
</dbReference>
<proteinExistence type="inferred from homology"/>
<dbReference type="SUPFAM" id="SSF53850">
    <property type="entry name" value="Periplasmic binding protein-like II"/>
    <property type="match status" value="1"/>
</dbReference>
<evidence type="ECO:0000256" key="3">
    <source>
        <dbReference type="ARBA" id="ARBA00022729"/>
    </source>
</evidence>
<evidence type="ECO:0000259" key="5">
    <source>
        <dbReference type="Pfam" id="PF12849"/>
    </source>
</evidence>
<dbReference type="InterPro" id="IPR011862">
    <property type="entry name" value="Phos-bd"/>
</dbReference>
<dbReference type="OrthoDB" id="9790048at2"/>
<keyword evidence="3 4" id="KW-0732">Signal</keyword>
<dbReference type="GO" id="GO:0042301">
    <property type="term" value="F:phosphate ion binding"/>
    <property type="evidence" value="ECO:0007669"/>
    <property type="project" value="UniProtKB-UniRule"/>
</dbReference>
<evidence type="ECO:0000256" key="4">
    <source>
        <dbReference type="RuleBase" id="RU367119"/>
    </source>
</evidence>
<dbReference type="CDD" id="cd13654">
    <property type="entry name" value="PBP2_phosphate_like_2"/>
    <property type="match status" value="1"/>
</dbReference>